<dbReference type="STRING" id="225004.SAMN02745152_00944"/>
<dbReference type="Gene3D" id="3.60.15.10">
    <property type="entry name" value="Ribonuclease Z/Hydroxyacylglutathione hydrolase-like"/>
    <property type="match status" value="1"/>
</dbReference>
<evidence type="ECO:0000259" key="1">
    <source>
        <dbReference type="SMART" id="SM00849"/>
    </source>
</evidence>
<dbReference type="InterPro" id="IPR036866">
    <property type="entry name" value="RibonucZ/Hydroxyglut_hydro"/>
</dbReference>
<accession>A0A1T4MP16</accession>
<dbReference type="Pfam" id="PF23023">
    <property type="entry name" value="Anti-Pycsar_Apyc1"/>
    <property type="match status" value="1"/>
</dbReference>
<evidence type="ECO:0000313" key="2">
    <source>
        <dbReference type="EMBL" id="SJZ68840.1"/>
    </source>
</evidence>
<proteinExistence type="predicted"/>
<reference evidence="2 3" key="1">
    <citation type="submission" date="2017-02" db="EMBL/GenBank/DDBJ databases">
        <authorList>
            <person name="Peterson S.W."/>
        </authorList>
    </citation>
    <scope>NUCLEOTIDE SEQUENCE [LARGE SCALE GENOMIC DNA]</scope>
    <source>
        <strain evidence="2 3">ATCC BAA-909</strain>
    </source>
</reference>
<dbReference type="OrthoDB" id="9803916at2"/>
<dbReference type="RefSeq" id="WP_078930693.1">
    <property type="nucleotide sequence ID" value="NZ_FUXC01000004.1"/>
</dbReference>
<dbReference type="GeneID" id="303367198"/>
<feature type="domain" description="Metallo-beta-lactamase" evidence="1">
    <location>
        <begin position="35"/>
        <end position="252"/>
    </location>
</feature>
<evidence type="ECO:0000313" key="3">
    <source>
        <dbReference type="Proteomes" id="UP000190395"/>
    </source>
</evidence>
<protein>
    <submittedName>
        <fullName evidence="2">Ribonuclease BN, tRNA processing enzyme</fullName>
    </submittedName>
</protein>
<dbReference type="GO" id="GO:0046872">
    <property type="term" value="F:metal ion binding"/>
    <property type="evidence" value="ECO:0007669"/>
    <property type="project" value="UniProtKB-KW"/>
</dbReference>
<dbReference type="AlphaFoldDB" id="A0A1T4MP16"/>
<gene>
    <name evidence="2" type="ORF">SAMN02745152_00944</name>
</gene>
<name>A0A1T4MP16_9SPIR</name>
<dbReference type="SUPFAM" id="SSF56281">
    <property type="entry name" value="Metallo-hydrolase/oxidoreductase"/>
    <property type="match status" value="1"/>
</dbReference>
<organism evidence="2 3">
    <name type="scientific">Treponema berlinense</name>
    <dbReference type="NCBI Taxonomy" id="225004"/>
    <lineage>
        <taxon>Bacteria</taxon>
        <taxon>Pseudomonadati</taxon>
        <taxon>Spirochaetota</taxon>
        <taxon>Spirochaetia</taxon>
        <taxon>Spirochaetales</taxon>
        <taxon>Treponemataceae</taxon>
        <taxon>Treponema</taxon>
    </lineage>
</organism>
<dbReference type="SMART" id="SM00849">
    <property type="entry name" value="Lactamase_B"/>
    <property type="match status" value="1"/>
</dbReference>
<keyword evidence="3" id="KW-1185">Reference proteome</keyword>
<dbReference type="GO" id="GO:0016787">
    <property type="term" value="F:hydrolase activity"/>
    <property type="evidence" value="ECO:0007669"/>
    <property type="project" value="UniProtKB-KW"/>
</dbReference>
<dbReference type="InterPro" id="IPR001279">
    <property type="entry name" value="Metallo-B-lactamas"/>
</dbReference>
<sequence length="279" mass="32467">MEIETFKDRINLTNNGKLQIFFIGTGSAFNKVDFQNNLLVIKGQDHVLIDCGTLFSYALKTYNTPLTKIRTILPTHSHSDHIGGLEEIAYTNFYVTRQKPSLIVPDFYKKTLWEKSLAGACSYGEEKGIDNFFTFDDYFKQICPVELKNTPRPVYEANAGSINLKLLRTRHILCPNADWNKIFYSVGVLIDDRIFFSGDTKFDRPMLDWIEQTYKPECIFHECIFFESPVHSSYDELLTLPEEMRKKMFLCHYGENHREFLPQDDGFAGFAERGLYYTF</sequence>
<dbReference type="Proteomes" id="UP000190395">
    <property type="component" value="Unassembled WGS sequence"/>
</dbReference>
<dbReference type="EMBL" id="FUXC01000004">
    <property type="protein sequence ID" value="SJZ68840.1"/>
    <property type="molecule type" value="Genomic_DNA"/>
</dbReference>